<sequence length="1104" mass="124546">MDPSEAARASSTAPPSRSSKVKRGLEYVAGKPVNWGIKMQVRNATKDIKREPGVISRLPAKVLEGLPEETLNDDIPPANLHELPENVLVKVSPGRIKMMPNLATLAKQSPGKLAVVLTRAPDLVDDLEDGAIAHLRKLEPVRFYKLPEKVQVRFRTVLPDVFVRNTPASERDQGPPLPPLPHQTSTGDPNYPNGPGTDPTPRVRSQPVQPLPTESSPYIPPLSVSHGSSGTLNFAQDTFSAVQGAMHSMPSVMPVPRTSSFPQTNHSQTNQYEQFHGSHSPSSGPVRNSFSSPDPYSSSHTYTPPYTLGSTSTSTSTYNSTPSYGASSSYSAVTHSGFSGYETSTPQPHASHPGQPTGSPSSQPGGPSRSSSPLGYRSSTSTAYDNLPNSWSPANGPQPPQHSDFKLFGTPGQAPNLQSFQVRQRLQILDAQGQIVEQPPPPNAESQPSQVLQDGQNQFKPTRSQPLDVEVRELDSKVDNWSREKTALEQQLANLTAKLTSEKEQLMSEREKTDTLNKSIGRLEGDKERLEKEKQTLVLEKHQLATEKAVLENEKEQLKEKQKRVDASITSYLHAKKWKGLKKSVSKSAIDMLFDFCNDQVGLATEHHGNLKEQKEISDKLELEKEQLAQNLRDQEELIADRDEWRRKFTDLDLRFNRINDEHRQLLEAERRQHQQQLEAERRRLQQQFEAQSNQYQTESRKLQKRIEGHQADQHAATEKVRAMLQAEIDTLQQEQTRMQAQYQSYKDGYEENLRRLTEEHEITLNQLNLSHDQKMQALHAQCQELINQVGIQFELNKQQAVKDLENKVRLLESSLVDNSDDYRPATDDHLQVDFDQLNLDITKITHNLPAVDFYQVRDPGGFLDREGRDQLRFLLQSIFWEHMMYGFFSSPYGLGALGPEDGKQRLLEVWIAYRKLLGAEKSDVRLPNGKYDMGAIEQDYVEFLRNDKETNKWRSSTFQAVMAALLPKKDKAHSPLTDYLSSPFFRNRNNVRENILTELRRICVGGIPQAIEQTVENMVFKASELALQFGMQRSELGLIFPQRNTLVRIGPEFVICYDNDAEHGMQKPVFLSVSPMCYKRGDGRNDTTSTKFISPGHIYPHAQ</sequence>
<feature type="region of interest" description="Disordered" evidence="2">
    <location>
        <begin position="1"/>
        <end position="24"/>
    </location>
</feature>
<dbReference type="EMBL" id="JAULSY010000111">
    <property type="protein sequence ID" value="KAK0665367.1"/>
    <property type="molecule type" value="Genomic_DNA"/>
</dbReference>
<dbReference type="Proteomes" id="UP001174997">
    <property type="component" value="Unassembled WGS sequence"/>
</dbReference>
<feature type="compositionally biased region" description="Polar residues" evidence="2">
    <location>
        <begin position="206"/>
        <end position="216"/>
    </location>
</feature>
<keyword evidence="4" id="KW-1185">Reference proteome</keyword>
<protein>
    <submittedName>
        <fullName evidence="3">Uncharacterized protein</fullName>
    </submittedName>
</protein>
<feature type="compositionally biased region" description="Polar residues" evidence="2">
    <location>
        <begin position="257"/>
        <end position="288"/>
    </location>
</feature>
<feature type="compositionally biased region" description="Low complexity" evidence="2">
    <location>
        <begin position="1"/>
        <end position="18"/>
    </location>
</feature>
<gene>
    <name evidence="3" type="ORF">QBC41DRAFT_327906</name>
</gene>
<dbReference type="AlphaFoldDB" id="A0AA39Z763"/>
<feature type="compositionally biased region" description="Low complexity" evidence="2">
    <location>
        <begin position="289"/>
        <end position="331"/>
    </location>
</feature>
<keyword evidence="1" id="KW-0175">Coiled coil</keyword>
<organism evidence="3 4">
    <name type="scientific">Cercophora samala</name>
    <dbReference type="NCBI Taxonomy" id="330535"/>
    <lineage>
        <taxon>Eukaryota</taxon>
        <taxon>Fungi</taxon>
        <taxon>Dikarya</taxon>
        <taxon>Ascomycota</taxon>
        <taxon>Pezizomycotina</taxon>
        <taxon>Sordariomycetes</taxon>
        <taxon>Sordariomycetidae</taxon>
        <taxon>Sordariales</taxon>
        <taxon>Lasiosphaeriaceae</taxon>
        <taxon>Cercophora</taxon>
    </lineage>
</organism>
<feature type="compositionally biased region" description="Polar residues" evidence="2">
    <location>
        <begin position="444"/>
        <end position="464"/>
    </location>
</feature>
<feature type="coiled-coil region" evidence="1">
    <location>
        <begin position="611"/>
        <end position="767"/>
    </location>
</feature>
<feature type="compositionally biased region" description="Polar residues" evidence="2">
    <location>
        <begin position="382"/>
        <end position="395"/>
    </location>
</feature>
<comment type="caution">
    <text evidence="3">The sequence shown here is derived from an EMBL/GenBank/DDBJ whole genome shotgun (WGS) entry which is preliminary data.</text>
</comment>
<feature type="coiled-coil region" evidence="1">
    <location>
        <begin position="471"/>
        <end position="571"/>
    </location>
</feature>
<evidence type="ECO:0000313" key="4">
    <source>
        <dbReference type="Proteomes" id="UP001174997"/>
    </source>
</evidence>
<evidence type="ECO:0000256" key="1">
    <source>
        <dbReference type="SAM" id="Coils"/>
    </source>
</evidence>
<evidence type="ECO:0000256" key="2">
    <source>
        <dbReference type="SAM" id="MobiDB-lite"/>
    </source>
</evidence>
<feature type="compositionally biased region" description="Low complexity" evidence="2">
    <location>
        <begin position="351"/>
        <end position="381"/>
    </location>
</feature>
<reference evidence="3" key="1">
    <citation type="submission" date="2023-06" db="EMBL/GenBank/DDBJ databases">
        <title>Genome-scale phylogeny and comparative genomics of the fungal order Sordariales.</title>
        <authorList>
            <consortium name="Lawrence Berkeley National Laboratory"/>
            <person name="Hensen N."/>
            <person name="Bonometti L."/>
            <person name="Westerberg I."/>
            <person name="Brannstrom I.O."/>
            <person name="Guillou S."/>
            <person name="Cros-Aarteil S."/>
            <person name="Calhoun S."/>
            <person name="Haridas S."/>
            <person name="Kuo A."/>
            <person name="Mondo S."/>
            <person name="Pangilinan J."/>
            <person name="Riley R."/>
            <person name="Labutti K."/>
            <person name="Andreopoulos B."/>
            <person name="Lipzen A."/>
            <person name="Chen C."/>
            <person name="Yanf M."/>
            <person name="Daum C."/>
            <person name="Ng V."/>
            <person name="Clum A."/>
            <person name="Steindorff A."/>
            <person name="Ohm R."/>
            <person name="Martin F."/>
            <person name="Silar P."/>
            <person name="Natvig D."/>
            <person name="Lalanne C."/>
            <person name="Gautier V."/>
            <person name="Ament-Velasquez S.L."/>
            <person name="Kruys A."/>
            <person name="Hutchinson M.I."/>
            <person name="Powell A.J."/>
            <person name="Barry K."/>
            <person name="Miller A.N."/>
            <person name="Grigoriev I.V."/>
            <person name="Debuchy R."/>
            <person name="Gladieux P."/>
            <person name="Thoren M.H."/>
            <person name="Johannesson H."/>
        </authorList>
    </citation>
    <scope>NUCLEOTIDE SEQUENCE</scope>
    <source>
        <strain evidence="3">CBS 307.81</strain>
    </source>
</reference>
<feature type="region of interest" description="Disordered" evidence="2">
    <location>
        <begin position="250"/>
        <end position="415"/>
    </location>
</feature>
<name>A0AA39Z763_9PEZI</name>
<accession>A0AA39Z763</accession>
<feature type="region of interest" description="Disordered" evidence="2">
    <location>
        <begin position="165"/>
        <end position="224"/>
    </location>
</feature>
<evidence type="ECO:0000313" key="3">
    <source>
        <dbReference type="EMBL" id="KAK0665367.1"/>
    </source>
</evidence>
<feature type="compositionally biased region" description="Polar residues" evidence="2">
    <location>
        <begin position="332"/>
        <end position="348"/>
    </location>
</feature>
<feature type="region of interest" description="Disordered" evidence="2">
    <location>
        <begin position="436"/>
        <end position="464"/>
    </location>
</feature>
<proteinExistence type="predicted"/>